<name>A0A8J2LF06_9HEXA</name>
<protein>
    <submittedName>
        <fullName evidence="1">Uncharacterized protein</fullName>
    </submittedName>
</protein>
<keyword evidence="2" id="KW-1185">Reference proteome</keyword>
<sequence length="122" mass="13452">MGMIIFKRIFLTVNAKGKKCGRRAGSSISRNSCGFLQRSFQTAQYKPVGSSFLIGSMLRSEMKSVTLNKMLKFSLSSRSGVFFSNCCGFLQRGFQTAQYKPVGSSFLTGSMMGFGNEKCYGK</sequence>
<proteinExistence type="predicted"/>
<reference evidence="1" key="1">
    <citation type="submission" date="2021-06" db="EMBL/GenBank/DDBJ databases">
        <authorList>
            <person name="Hodson N. C."/>
            <person name="Mongue J. A."/>
            <person name="Jaron S. K."/>
        </authorList>
    </citation>
    <scope>NUCLEOTIDE SEQUENCE</scope>
</reference>
<gene>
    <name evidence="1" type="ORF">AFUS01_LOCUS40300</name>
</gene>
<evidence type="ECO:0000313" key="2">
    <source>
        <dbReference type="Proteomes" id="UP000708208"/>
    </source>
</evidence>
<comment type="caution">
    <text evidence="1">The sequence shown here is derived from an EMBL/GenBank/DDBJ whole genome shotgun (WGS) entry which is preliminary data.</text>
</comment>
<dbReference type="EMBL" id="CAJVCH010556163">
    <property type="protein sequence ID" value="CAG7830501.1"/>
    <property type="molecule type" value="Genomic_DNA"/>
</dbReference>
<dbReference type="Proteomes" id="UP000708208">
    <property type="component" value="Unassembled WGS sequence"/>
</dbReference>
<dbReference type="AlphaFoldDB" id="A0A8J2LF06"/>
<accession>A0A8J2LF06</accession>
<organism evidence="1 2">
    <name type="scientific">Allacma fusca</name>
    <dbReference type="NCBI Taxonomy" id="39272"/>
    <lineage>
        <taxon>Eukaryota</taxon>
        <taxon>Metazoa</taxon>
        <taxon>Ecdysozoa</taxon>
        <taxon>Arthropoda</taxon>
        <taxon>Hexapoda</taxon>
        <taxon>Collembola</taxon>
        <taxon>Symphypleona</taxon>
        <taxon>Sminthuridae</taxon>
        <taxon>Allacma</taxon>
    </lineage>
</organism>
<evidence type="ECO:0000313" key="1">
    <source>
        <dbReference type="EMBL" id="CAG7830501.1"/>
    </source>
</evidence>